<keyword evidence="5" id="KW-0460">Magnesium</keyword>
<evidence type="ECO:0000256" key="5">
    <source>
        <dbReference type="RuleBase" id="RU361279"/>
    </source>
</evidence>
<dbReference type="NCBIfam" id="TIGR02727">
    <property type="entry name" value="MTHFS_bact"/>
    <property type="match status" value="1"/>
</dbReference>
<dbReference type="GO" id="GO:0009396">
    <property type="term" value="P:folic acid-containing compound biosynthetic process"/>
    <property type="evidence" value="ECO:0007669"/>
    <property type="project" value="TreeGrafter"/>
</dbReference>
<reference evidence="6" key="1">
    <citation type="journal article" date="2014" name="Int. J. Syst. Evol. Microbiol.">
        <title>Complete genome sequence of Corynebacterium casei LMG S-19264T (=DSM 44701T), isolated from a smear-ripened cheese.</title>
        <authorList>
            <consortium name="US DOE Joint Genome Institute (JGI-PGF)"/>
            <person name="Walter F."/>
            <person name="Albersmeier A."/>
            <person name="Kalinowski J."/>
            <person name="Ruckert C."/>
        </authorList>
    </citation>
    <scope>NUCLEOTIDE SEQUENCE</scope>
    <source>
        <strain evidence="6">CGMCC 4.7278</strain>
    </source>
</reference>
<feature type="binding site" evidence="4">
    <location>
        <position position="56"/>
    </location>
    <ligand>
        <name>substrate</name>
    </ligand>
</feature>
<comment type="similarity">
    <text evidence="1 5">Belongs to the 5-formyltetrahydrofolate cyclo-ligase family.</text>
</comment>
<comment type="cofactor">
    <cofactor evidence="5">
        <name>Mg(2+)</name>
        <dbReference type="ChEBI" id="CHEBI:18420"/>
    </cofactor>
</comment>
<evidence type="ECO:0000313" key="7">
    <source>
        <dbReference type="Proteomes" id="UP000612956"/>
    </source>
</evidence>
<dbReference type="PANTHER" id="PTHR23407">
    <property type="entry name" value="ATPASE INHIBITOR/5-FORMYLTETRAHYDROFOLATE CYCLO-LIGASE"/>
    <property type="match status" value="1"/>
</dbReference>
<proteinExistence type="inferred from homology"/>
<keyword evidence="3 4" id="KW-0067">ATP-binding</keyword>
<dbReference type="InterPro" id="IPR024185">
    <property type="entry name" value="FTHF_cligase-like_sf"/>
</dbReference>
<evidence type="ECO:0000256" key="1">
    <source>
        <dbReference type="ARBA" id="ARBA00010638"/>
    </source>
</evidence>
<keyword evidence="5" id="KW-0479">Metal-binding</keyword>
<dbReference type="InterPro" id="IPR002698">
    <property type="entry name" value="FTHF_cligase"/>
</dbReference>
<feature type="binding site" evidence="4">
    <location>
        <begin position="134"/>
        <end position="142"/>
    </location>
    <ligand>
        <name>ATP</name>
        <dbReference type="ChEBI" id="CHEBI:30616"/>
    </ligand>
</feature>
<protein>
    <recommendedName>
        <fullName evidence="5">5-formyltetrahydrofolate cyclo-ligase</fullName>
        <ecNumber evidence="5">6.3.3.2</ecNumber>
    </recommendedName>
</protein>
<comment type="catalytic activity">
    <reaction evidence="5">
        <text>(6S)-5-formyl-5,6,7,8-tetrahydrofolate + ATP = (6R)-5,10-methenyltetrahydrofolate + ADP + phosphate</text>
        <dbReference type="Rhea" id="RHEA:10488"/>
        <dbReference type="ChEBI" id="CHEBI:30616"/>
        <dbReference type="ChEBI" id="CHEBI:43474"/>
        <dbReference type="ChEBI" id="CHEBI:57455"/>
        <dbReference type="ChEBI" id="CHEBI:57457"/>
        <dbReference type="ChEBI" id="CHEBI:456216"/>
        <dbReference type="EC" id="6.3.3.2"/>
    </reaction>
</comment>
<dbReference type="InterPro" id="IPR037171">
    <property type="entry name" value="NagB/RpiA_transferase-like"/>
</dbReference>
<dbReference type="PIRSF" id="PIRSF006806">
    <property type="entry name" value="FTHF_cligase"/>
    <property type="match status" value="1"/>
</dbReference>
<comment type="caution">
    <text evidence="6">The sequence shown here is derived from an EMBL/GenBank/DDBJ whole genome shotgun (WGS) entry which is preliminary data.</text>
</comment>
<feature type="binding site" evidence="4">
    <location>
        <begin position="7"/>
        <end position="11"/>
    </location>
    <ligand>
        <name>ATP</name>
        <dbReference type="ChEBI" id="CHEBI:30616"/>
    </ligand>
</feature>
<dbReference type="SUPFAM" id="SSF100950">
    <property type="entry name" value="NagB/RpiA/CoA transferase-like"/>
    <property type="match status" value="1"/>
</dbReference>
<organism evidence="6 7">
    <name type="scientific">Nocardia camponoti</name>
    <dbReference type="NCBI Taxonomy" id="1616106"/>
    <lineage>
        <taxon>Bacteria</taxon>
        <taxon>Bacillati</taxon>
        <taxon>Actinomycetota</taxon>
        <taxon>Actinomycetes</taxon>
        <taxon>Mycobacteriales</taxon>
        <taxon>Nocardiaceae</taxon>
        <taxon>Nocardia</taxon>
    </lineage>
</organism>
<dbReference type="PANTHER" id="PTHR23407:SF1">
    <property type="entry name" value="5-FORMYLTETRAHYDROFOLATE CYCLO-LIGASE"/>
    <property type="match status" value="1"/>
</dbReference>
<dbReference type="Gene3D" id="3.40.50.10420">
    <property type="entry name" value="NagB/RpiA/CoA transferase-like"/>
    <property type="match status" value="1"/>
</dbReference>
<keyword evidence="2 4" id="KW-0547">Nucleotide-binding</keyword>
<dbReference type="GO" id="GO:0035999">
    <property type="term" value="P:tetrahydrofolate interconversion"/>
    <property type="evidence" value="ECO:0007669"/>
    <property type="project" value="TreeGrafter"/>
</dbReference>
<dbReference type="Pfam" id="PF01812">
    <property type="entry name" value="5-FTHF_cyc-lig"/>
    <property type="match status" value="1"/>
</dbReference>
<dbReference type="RefSeq" id="WP_229683989.1">
    <property type="nucleotide sequence ID" value="NZ_BMMW01000002.1"/>
</dbReference>
<keyword evidence="7" id="KW-1185">Reference proteome</keyword>
<dbReference type="Proteomes" id="UP000612956">
    <property type="component" value="Unassembled WGS sequence"/>
</dbReference>
<evidence type="ECO:0000256" key="4">
    <source>
        <dbReference type="PIRSR" id="PIRSR006806-1"/>
    </source>
</evidence>
<dbReference type="GO" id="GO:0046872">
    <property type="term" value="F:metal ion binding"/>
    <property type="evidence" value="ECO:0007669"/>
    <property type="project" value="UniProtKB-KW"/>
</dbReference>
<sequence length="192" mass="20340">MPDERTKYAWRKAILAARAQVSVAQHAREAAALAVAAATVAQPGNVVCAYVPMRTEPGDLAMLDALVVGGATVMLPVTGAPGPLSWARYLGPDSLRPARFGLLEPTSQALPPSTVAEASAILVPALGVDRRGVRLGRGAGYYDRSLGAADPDTKLIAVVRDDEFVDELPEEPHDRRMTWALTPGDGLQQLHV</sequence>
<dbReference type="EC" id="6.3.3.2" evidence="5"/>
<dbReference type="GO" id="GO:0005524">
    <property type="term" value="F:ATP binding"/>
    <property type="evidence" value="ECO:0007669"/>
    <property type="project" value="UniProtKB-KW"/>
</dbReference>
<reference evidence="6" key="2">
    <citation type="submission" date="2020-09" db="EMBL/GenBank/DDBJ databases">
        <authorList>
            <person name="Sun Q."/>
            <person name="Zhou Y."/>
        </authorList>
    </citation>
    <scope>NUCLEOTIDE SEQUENCE</scope>
    <source>
        <strain evidence="6">CGMCC 4.7278</strain>
    </source>
</reference>
<evidence type="ECO:0000256" key="3">
    <source>
        <dbReference type="ARBA" id="ARBA00022840"/>
    </source>
</evidence>
<accession>A0A917V844</accession>
<dbReference type="GO" id="GO:0030272">
    <property type="term" value="F:5-formyltetrahydrofolate cyclo-ligase activity"/>
    <property type="evidence" value="ECO:0007669"/>
    <property type="project" value="UniProtKB-EC"/>
</dbReference>
<evidence type="ECO:0000313" key="6">
    <source>
        <dbReference type="EMBL" id="GGK49263.1"/>
    </source>
</evidence>
<evidence type="ECO:0000256" key="2">
    <source>
        <dbReference type="ARBA" id="ARBA00022741"/>
    </source>
</evidence>
<dbReference type="EMBL" id="BMMW01000002">
    <property type="protein sequence ID" value="GGK49263.1"/>
    <property type="molecule type" value="Genomic_DNA"/>
</dbReference>
<name>A0A917V844_9NOCA</name>
<dbReference type="AlphaFoldDB" id="A0A917V844"/>
<feature type="binding site" evidence="4">
    <location>
        <position position="51"/>
    </location>
    <ligand>
        <name>substrate</name>
    </ligand>
</feature>
<gene>
    <name evidence="6" type="ORF">GCM10011591_20840</name>
</gene>